<dbReference type="EMBL" id="CP132932">
    <property type="protein sequence ID" value="XCB25075.1"/>
    <property type="molecule type" value="Genomic_DNA"/>
</dbReference>
<dbReference type="PANTHER" id="PTHR43316:SF3">
    <property type="entry name" value="HALOACID DEHALOGENASE, TYPE II (AFU_ORTHOLOGUE AFUA_2G07750)-RELATED"/>
    <property type="match status" value="1"/>
</dbReference>
<sequence length="219" mass="25038">MKAIAFDGFVIFDPRPVAVQVQNEFPGRGAEFMNLWRTRQFEYTWLRTLGNQYKDFWQVTEDSLQYTASAMKLSLTTAQRDDLMQTYRSFPLWPDVPAALKELRRRGIRMVFLSNFTEAMLETNIKAANLVDYFEPHLTTDRVRAYKPSPSAYQMGPDAFGLKREEIAFAAFAPWDAVGAKWFGYPTVWVNRANAPLDDLDAQPDVVTPDLSGLLSFVG</sequence>
<gene>
    <name evidence="3" type="ORF">RBB75_11470</name>
</gene>
<dbReference type="Gene3D" id="3.40.50.1000">
    <property type="entry name" value="HAD superfamily/HAD-like"/>
    <property type="match status" value="1"/>
</dbReference>
<dbReference type="KEGG" id="temp:RBB75_11470"/>
<dbReference type="SUPFAM" id="SSF56784">
    <property type="entry name" value="HAD-like"/>
    <property type="match status" value="1"/>
</dbReference>
<dbReference type="NCBIfam" id="TIGR01493">
    <property type="entry name" value="HAD-SF-IA-v2"/>
    <property type="match status" value="1"/>
</dbReference>
<dbReference type="CDD" id="cd02588">
    <property type="entry name" value="HAD_L2-DEX"/>
    <property type="match status" value="1"/>
</dbReference>
<evidence type="ECO:0000313" key="3">
    <source>
        <dbReference type="EMBL" id="XCB25075.1"/>
    </source>
</evidence>
<protein>
    <submittedName>
        <fullName evidence="3">Haloacid dehalogenase type II</fullName>
    </submittedName>
</protein>
<organism evidence="3">
    <name type="scientific">Tunturiibacter empetritectus</name>
    <dbReference type="NCBI Taxonomy" id="3069691"/>
    <lineage>
        <taxon>Bacteria</taxon>
        <taxon>Pseudomonadati</taxon>
        <taxon>Acidobacteriota</taxon>
        <taxon>Terriglobia</taxon>
        <taxon>Terriglobales</taxon>
        <taxon>Acidobacteriaceae</taxon>
        <taxon>Tunturiibacter</taxon>
    </lineage>
</organism>
<reference evidence="3" key="1">
    <citation type="submission" date="2023-08" db="EMBL/GenBank/DDBJ databases">
        <authorList>
            <person name="Messyasz A."/>
            <person name="Mannisto M.K."/>
            <person name="Kerkhof L.J."/>
            <person name="Haggblom M."/>
        </authorList>
    </citation>
    <scope>NUCLEOTIDE SEQUENCE</scope>
    <source>
        <strain evidence="3">M8UP23</strain>
    </source>
</reference>
<dbReference type="Gene3D" id="1.10.150.240">
    <property type="entry name" value="Putative phosphatase, domain 2"/>
    <property type="match status" value="1"/>
</dbReference>
<dbReference type="InterPro" id="IPR036412">
    <property type="entry name" value="HAD-like_sf"/>
</dbReference>
<evidence type="ECO:0000256" key="1">
    <source>
        <dbReference type="ARBA" id="ARBA00008106"/>
    </source>
</evidence>
<comment type="similarity">
    <text evidence="1">Belongs to the HAD-like hydrolase superfamily. S-2-haloalkanoic acid dehalogenase family.</text>
</comment>
<evidence type="ECO:0000256" key="2">
    <source>
        <dbReference type="ARBA" id="ARBA00022801"/>
    </source>
</evidence>
<keyword evidence="2" id="KW-0378">Hydrolase</keyword>
<dbReference type="GO" id="GO:0019120">
    <property type="term" value="F:hydrolase activity, acting on acid halide bonds, in C-halide compounds"/>
    <property type="evidence" value="ECO:0007669"/>
    <property type="project" value="InterPro"/>
</dbReference>
<accession>A0AAU7Z8A9</accession>
<dbReference type="NCBIfam" id="TIGR01428">
    <property type="entry name" value="HAD_type_II"/>
    <property type="match status" value="1"/>
</dbReference>
<reference evidence="3" key="2">
    <citation type="journal article" date="2024" name="Environ. Microbiol.">
        <title>Genome analysis and description of Tunturibacter gen. nov. expands the diversity of Terriglobia in tundra soils.</title>
        <authorList>
            <person name="Messyasz A."/>
            <person name="Mannisto M.K."/>
            <person name="Kerkhof L.J."/>
            <person name="Haggblom M.M."/>
        </authorList>
    </citation>
    <scope>NUCLEOTIDE SEQUENCE</scope>
    <source>
        <strain evidence="3">M8UP23</strain>
    </source>
</reference>
<dbReference type="AlphaFoldDB" id="A0AAU7Z8A9"/>
<proteinExistence type="inferred from homology"/>
<dbReference type="Pfam" id="PF00702">
    <property type="entry name" value="Hydrolase"/>
    <property type="match status" value="1"/>
</dbReference>
<dbReference type="PRINTS" id="PR00413">
    <property type="entry name" value="HADHALOGNASE"/>
</dbReference>
<dbReference type="InterPro" id="IPR023214">
    <property type="entry name" value="HAD_sf"/>
</dbReference>
<name>A0AAU7Z8A9_9BACT</name>
<dbReference type="InterPro" id="IPR006439">
    <property type="entry name" value="HAD-SF_hydro_IA"/>
</dbReference>
<dbReference type="InterPro" id="IPR051540">
    <property type="entry name" value="S-2-haloacid_dehalogenase"/>
</dbReference>
<dbReference type="InterPro" id="IPR006328">
    <property type="entry name" value="2-HAD"/>
</dbReference>
<dbReference type="PANTHER" id="PTHR43316">
    <property type="entry name" value="HYDROLASE, HALOACID DELAHOGENASE-RELATED"/>
    <property type="match status" value="1"/>
</dbReference>
<dbReference type="InterPro" id="IPR023198">
    <property type="entry name" value="PGP-like_dom2"/>
</dbReference>
<dbReference type="RefSeq" id="WP_353068180.1">
    <property type="nucleotide sequence ID" value="NZ_CP132932.1"/>
</dbReference>